<proteinExistence type="inferred from homology"/>
<reference evidence="9" key="1">
    <citation type="submission" date="2022-01" db="EMBL/GenBank/DDBJ databases">
        <authorList>
            <person name="King R."/>
        </authorList>
    </citation>
    <scope>NUCLEOTIDE SEQUENCE</scope>
</reference>
<dbReference type="EMBL" id="OV651823">
    <property type="protein sequence ID" value="CAH1100990.1"/>
    <property type="molecule type" value="Genomic_DNA"/>
</dbReference>
<keyword evidence="3" id="KW-0690">Ribosome biogenesis</keyword>
<dbReference type="InterPro" id="IPR031167">
    <property type="entry name" value="G_OBG"/>
</dbReference>
<dbReference type="SUPFAM" id="SSF82051">
    <property type="entry name" value="Obg GTP-binding protein N-terminal domain"/>
    <property type="match status" value="1"/>
</dbReference>
<evidence type="ECO:0000256" key="3">
    <source>
        <dbReference type="ARBA" id="ARBA00022517"/>
    </source>
</evidence>
<evidence type="ECO:0000259" key="7">
    <source>
        <dbReference type="PROSITE" id="PS51710"/>
    </source>
</evidence>
<sequence length="384" mass="42265">MVHISSKIFGKIKQATRKYLRQGFRDNLRIYVQGGPGGNGYPKFGGVGGKGGDVIGIAKENLTLEDVYKSNRSKRYIAKGGRHSTHNFILGPPGEDLKFELPVGVTLVTDAGKNLGDLNNPDDQLVLAKGGTGGHSKNGYLGTKGQAYPVTLDLKLIADIGLVGFPNAGKSTILKGISHAKPKIANYPFTTVKPNIGILLYDDNRQISMADLPGLIEGAHANKGMGHKFLKHVERTKLMLMVADINGFQLGPQYPHRSCLENIMLLIKELEMYNKDLLSKPAMLVINKMDTDGALAKFNEIESQLKNLGGYFSNYPEEQRPEGKLKFYEIIPISAKENPESVKLLKERLRKIIDVIADEKEKESQTDVLEEVKSSLKERGPVLI</sequence>
<dbReference type="AlphaFoldDB" id="A0A9P0CJG3"/>
<evidence type="ECO:0000256" key="2">
    <source>
        <dbReference type="ARBA" id="ARBA00007699"/>
    </source>
</evidence>
<dbReference type="PROSITE" id="PS51883">
    <property type="entry name" value="OBG"/>
    <property type="match status" value="1"/>
</dbReference>
<gene>
    <name evidence="9" type="ORF">PSYICH_LOCUS2833</name>
</gene>
<dbReference type="PANTHER" id="PTHR11702">
    <property type="entry name" value="DEVELOPMENTALLY REGULATED GTP-BINDING PROTEIN-RELATED"/>
    <property type="match status" value="1"/>
</dbReference>
<accession>A0A9P0CJG3</accession>
<feature type="domain" description="OBG-type G" evidence="7">
    <location>
        <begin position="158"/>
        <end position="353"/>
    </location>
</feature>
<dbReference type="Pfam" id="PF01018">
    <property type="entry name" value="GTP1_OBG"/>
    <property type="match status" value="1"/>
</dbReference>
<dbReference type="InterPro" id="IPR027417">
    <property type="entry name" value="P-loop_NTPase"/>
</dbReference>
<dbReference type="Gene3D" id="2.70.210.12">
    <property type="entry name" value="GTP1/OBG domain"/>
    <property type="match status" value="1"/>
</dbReference>
<dbReference type="InterPro" id="IPR006169">
    <property type="entry name" value="GTP1_OBG_dom"/>
</dbReference>
<dbReference type="InterPro" id="IPR045086">
    <property type="entry name" value="OBG_GTPase"/>
</dbReference>
<evidence type="ECO:0008006" key="11">
    <source>
        <dbReference type="Google" id="ProtNLM"/>
    </source>
</evidence>
<comment type="subcellular location">
    <subcellularLocation>
        <location evidence="1">Nucleus</location>
        <location evidence="1">Nucleolus</location>
    </subcellularLocation>
</comment>
<evidence type="ECO:0000256" key="5">
    <source>
        <dbReference type="ARBA" id="ARBA00023134"/>
    </source>
</evidence>
<dbReference type="Gene3D" id="3.40.50.300">
    <property type="entry name" value="P-loop containing nucleotide triphosphate hydrolases"/>
    <property type="match status" value="1"/>
</dbReference>
<dbReference type="GO" id="GO:0003924">
    <property type="term" value="F:GTPase activity"/>
    <property type="evidence" value="ECO:0007669"/>
    <property type="project" value="InterPro"/>
</dbReference>
<comment type="similarity">
    <text evidence="2">Belongs to the TRAFAC class OBG-HflX-like GTPase superfamily. OBG GTPase family.</text>
</comment>
<dbReference type="SUPFAM" id="SSF52540">
    <property type="entry name" value="P-loop containing nucleoside triphosphate hydrolases"/>
    <property type="match status" value="1"/>
</dbReference>
<organism evidence="9 10">
    <name type="scientific">Psylliodes chrysocephalus</name>
    <dbReference type="NCBI Taxonomy" id="3402493"/>
    <lineage>
        <taxon>Eukaryota</taxon>
        <taxon>Metazoa</taxon>
        <taxon>Ecdysozoa</taxon>
        <taxon>Arthropoda</taxon>
        <taxon>Hexapoda</taxon>
        <taxon>Insecta</taxon>
        <taxon>Pterygota</taxon>
        <taxon>Neoptera</taxon>
        <taxon>Endopterygota</taxon>
        <taxon>Coleoptera</taxon>
        <taxon>Polyphaga</taxon>
        <taxon>Cucujiformia</taxon>
        <taxon>Chrysomeloidea</taxon>
        <taxon>Chrysomelidae</taxon>
        <taxon>Galerucinae</taxon>
        <taxon>Alticini</taxon>
        <taxon>Psylliodes</taxon>
    </lineage>
</organism>
<dbReference type="GO" id="GO:0042254">
    <property type="term" value="P:ribosome biogenesis"/>
    <property type="evidence" value="ECO:0007669"/>
    <property type="project" value="UniProtKB-UniRule"/>
</dbReference>
<dbReference type="InterPro" id="IPR006073">
    <property type="entry name" value="GTP-bd"/>
</dbReference>
<evidence type="ECO:0000259" key="8">
    <source>
        <dbReference type="PROSITE" id="PS51883"/>
    </source>
</evidence>
<dbReference type="Proteomes" id="UP001153636">
    <property type="component" value="Chromosome 11"/>
</dbReference>
<keyword evidence="4" id="KW-0547">Nucleotide-binding</keyword>
<dbReference type="InterPro" id="IPR014100">
    <property type="entry name" value="GTP-bd_Obg/CgtA"/>
</dbReference>
<dbReference type="OrthoDB" id="347018at2759"/>
<keyword evidence="6" id="KW-0539">Nucleus</keyword>
<dbReference type="GO" id="GO:0005739">
    <property type="term" value="C:mitochondrion"/>
    <property type="evidence" value="ECO:0007669"/>
    <property type="project" value="TreeGrafter"/>
</dbReference>
<evidence type="ECO:0000256" key="6">
    <source>
        <dbReference type="ARBA" id="ARBA00023242"/>
    </source>
</evidence>
<evidence type="ECO:0000313" key="9">
    <source>
        <dbReference type="EMBL" id="CAH1100990.1"/>
    </source>
</evidence>
<dbReference type="GO" id="GO:0005730">
    <property type="term" value="C:nucleolus"/>
    <property type="evidence" value="ECO:0007669"/>
    <property type="project" value="UniProtKB-SubCell"/>
</dbReference>
<dbReference type="PANTHER" id="PTHR11702:SF43">
    <property type="entry name" value="GTP-BINDING PROTEIN 10"/>
    <property type="match status" value="1"/>
</dbReference>
<name>A0A9P0CJG3_9CUCU</name>
<dbReference type="PROSITE" id="PS51710">
    <property type="entry name" value="G_OBG"/>
    <property type="match status" value="1"/>
</dbReference>
<evidence type="ECO:0000256" key="4">
    <source>
        <dbReference type="ARBA" id="ARBA00022741"/>
    </source>
</evidence>
<dbReference type="PRINTS" id="PR00326">
    <property type="entry name" value="GTP1OBG"/>
</dbReference>
<feature type="domain" description="Obg" evidence="8">
    <location>
        <begin position="22"/>
        <end position="157"/>
    </location>
</feature>
<dbReference type="GO" id="GO:0000287">
    <property type="term" value="F:magnesium ion binding"/>
    <property type="evidence" value="ECO:0007669"/>
    <property type="project" value="InterPro"/>
</dbReference>
<evidence type="ECO:0000256" key="1">
    <source>
        <dbReference type="ARBA" id="ARBA00004604"/>
    </source>
</evidence>
<keyword evidence="10" id="KW-1185">Reference proteome</keyword>
<dbReference type="Pfam" id="PF01926">
    <property type="entry name" value="MMR_HSR1"/>
    <property type="match status" value="1"/>
</dbReference>
<dbReference type="CDD" id="cd01898">
    <property type="entry name" value="Obg"/>
    <property type="match status" value="1"/>
</dbReference>
<dbReference type="GO" id="GO:0005525">
    <property type="term" value="F:GTP binding"/>
    <property type="evidence" value="ECO:0007669"/>
    <property type="project" value="UniProtKB-KW"/>
</dbReference>
<evidence type="ECO:0000313" key="10">
    <source>
        <dbReference type="Proteomes" id="UP001153636"/>
    </source>
</evidence>
<keyword evidence="5" id="KW-0342">GTP-binding</keyword>
<protein>
    <recommendedName>
        <fullName evidence="11">GTP-binding protein 10</fullName>
    </recommendedName>
</protein>
<dbReference type="PIRSF" id="PIRSF002401">
    <property type="entry name" value="GTP_bd_Obg/CgtA"/>
    <property type="match status" value="1"/>
</dbReference>
<dbReference type="InterPro" id="IPR036726">
    <property type="entry name" value="GTP1_OBG_dom_sf"/>
</dbReference>